<dbReference type="EMBL" id="CP158292">
    <property type="protein sequence ID" value="XBV44024.1"/>
    <property type="molecule type" value="Genomic_DNA"/>
</dbReference>
<dbReference type="Gene3D" id="3.40.50.2000">
    <property type="entry name" value="Glycogen Phosphorylase B"/>
    <property type="match status" value="2"/>
</dbReference>
<dbReference type="PANTHER" id="PTHR12526">
    <property type="entry name" value="GLYCOSYLTRANSFERASE"/>
    <property type="match status" value="1"/>
</dbReference>
<reference evidence="2" key="1">
    <citation type="submission" date="2024-06" db="EMBL/GenBank/DDBJ databases">
        <title>Multiomics insights into the TNT degradation mechanism by Pantoea sp. BJ2 isolated from an ammunition destruction site.</title>
        <authorList>
            <person name="Luo J."/>
        </authorList>
    </citation>
    <scope>NUCLEOTIDE SEQUENCE</scope>
    <source>
        <strain evidence="2">BJ2</strain>
    </source>
</reference>
<keyword evidence="2" id="KW-0808">Transferase</keyword>
<sequence length="800" mass="92857">MKGIEHQDLLILIGEKGGLQARDNGFCYFQHRMKSGFKNTFFIYSKQNVDIEKLLPFNKNIILKDSKKHHKIFYDADYLLLNDGYLDTFPSFNKKPLEKGWAPIVYLQHGIISYKRIFIFKGHYNGRIRYFSTSLKSEKNIVINTLQTQKDINQTKRLAIKYKIPHYDDFFSRNNLEDFYILLLQRYYVNKNSVEVDDLQALKKLILNIGFLDKRVINSGLSRHELLPMKKKNEKNILFFFTWREEWTKPGDDNPFLDIVQQIKNSQGIIDYANKRNLNIAFYLHEKILHLKPMIEKLFDGAISFVGHDDFSVVLKDTAVCITDYSSIAFEFNLIKTPVIFLQFDYDNYKFERGHFLKSPYEFNGSVVRTIDELEDLFSDKSIDFKIKHRARKDFLKVIRDYENFNKTNKFLDNVIADKQQHIVYCCYNIYGVGGTVQTVINQANYLVSVGYQVSIISMRRTSDTPKLQLDPSVRIEYLNDARSNGKFRTKLDNHLAQYSSKIFKKSEDLYNGLSLLTDFKLVSILKTIKNAIIIGTFPGLCVNIIKHAHKSNKVIVQEHREFSSHSKEIQITLLRNYPKAFKVLTLTSFQKEEYNAQGISKVTPIPNGLEDKFPLISQSGGDTQKKRIVSFGRLVELKQFNLLIESFAKISKKFPDWILDIFGDGDEKENLINQIATLGLTSQVTIHPPTSLVYEEIYNSAFCALTSAKEAFGMVYIESFSMSKPVVSYDIGYGPKDFLVNEYNALVSPCFDTQHFAMNMERLMADENLLSQLGENSRKTYLEKYEISKVMDKLLKECE</sequence>
<dbReference type="EC" id="2.4.-.-" evidence="2"/>
<dbReference type="AlphaFoldDB" id="A0AAU7TUI8"/>
<dbReference type="PANTHER" id="PTHR12526:SF627">
    <property type="entry name" value="D-RHAMNOSYLTRANSFERASE WBPZ"/>
    <property type="match status" value="1"/>
</dbReference>
<dbReference type="Pfam" id="PF04464">
    <property type="entry name" value="Glyphos_transf"/>
    <property type="match status" value="1"/>
</dbReference>
<keyword evidence="2" id="KW-0328">Glycosyltransferase</keyword>
<dbReference type="SUPFAM" id="SSF53756">
    <property type="entry name" value="UDP-Glycosyltransferase/glycogen phosphorylase"/>
    <property type="match status" value="2"/>
</dbReference>
<feature type="domain" description="Glycosyl transferase family 1" evidence="1">
    <location>
        <begin position="619"/>
        <end position="780"/>
    </location>
</feature>
<dbReference type="InterPro" id="IPR007554">
    <property type="entry name" value="Glycerophosphate_synth"/>
</dbReference>
<dbReference type="GO" id="GO:0016020">
    <property type="term" value="C:membrane"/>
    <property type="evidence" value="ECO:0007669"/>
    <property type="project" value="InterPro"/>
</dbReference>
<evidence type="ECO:0000313" key="2">
    <source>
        <dbReference type="EMBL" id="XBV44024.1"/>
    </source>
</evidence>
<accession>A0AAU7TUI8</accession>
<proteinExistence type="predicted"/>
<dbReference type="InterPro" id="IPR001296">
    <property type="entry name" value="Glyco_trans_1"/>
</dbReference>
<organism evidence="2">
    <name type="scientific">Pantoea sp. BJ2</name>
    <dbReference type="NCBI Taxonomy" id="3141322"/>
    <lineage>
        <taxon>Bacteria</taxon>
        <taxon>Pseudomonadati</taxon>
        <taxon>Pseudomonadota</taxon>
        <taxon>Gammaproteobacteria</taxon>
        <taxon>Enterobacterales</taxon>
        <taxon>Erwiniaceae</taxon>
        <taxon>Pantoea</taxon>
    </lineage>
</organism>
<dbReference type="Pfam" id="PF00534">
    <property type="entry name" value="Glycos_transf_1"/>
    <property type="match status" value="1"/>
</dbReference>
<dbReference type="GO" id="GO:1901135">
    <property type="term" value="P:carbohydrate derivative metabolic process"/>
    <property type="evidence" value="ECO:0007669"/>
    <property type="project" value="UniProtKB-ARBA"/>
</dbReference>
<gene>
    <name evidence="2" type="ORF">AAF463_15655</name>
</gene>
<name>A0AAU7TUI8_9GAMM</name>
<dbReference type="GO" id="GO:0016757">
    <property type="term" value="F:glycosyltransferase activity"/>
    <property type="evidence" value="ECO:0007669"/>
    <property type="project" value="UniProtKB-KW"/>
</dbReference>
<protein>
    <submittedName>
        <fullName evidence="2">Glycosyltransferase</fullName>
        <ecNumber evidence="2">2.4.-.-</ecNumber>
    </submittedName>
</protein>
<evidence type="ECO:0000259" key="1">
    <source>
        <dbReference type="Pfam" id="PF00534"/>
    </source>
</evidence>
<dbReference type="GO" id="GO:0047355">
    <property type="term" value="F:CDP-glycerol glycerophosphotransferase activity"/>
    <property type="evidence" value="ECO:0007669"/>
    <property type="project" value="InterPro"/>
</dbReference>
<dbReference type="RefSeq" id="WP_350261072.1">
    <property type="nucleotide sequence ID" value="NZ_CP158292.1"/>
</dbReference>
<dbReference type="InterPro" id="IPR043148">
    <property type="entry name" value="TagF_C"/>
</dbReference>
<dbReference type="Gene3D" id="3.40.50.12580">
    <property type="match status" value="1"/>
</dbReference>